<dbReference type="InterPro" id="IPR019387">
    <property type="entry name" value="SAYSvFN_dom"/>
</dbReference>
<feature type="region of interest" description="Disordered" evidence="1">
    <location>
        <begin position="90"/>
        <end position="110"/>
    </location>
</feature>
<sequence length="219" mass="24218">MTRIWIQLVGSKRYEVEITAQTTIEELTAKAASLFDLSCQQLTLVHGGKAMHNSCGPINFKEGEVILAMPRRKIPAAHIVSAALDMQLGGRSRGENDPEDDEDLPSQLPPNAQNWEKFLVAWLKSRGYHPLVTEWVVLLRPVRAVAVLIFIIGCLVSSRLGLGPVFVLVSIVYIIFSNLGRRGANEFSAYSIFNAGIQRLPGQLDADQIDQQVRRGQLG</sequence>
<dbReference type="Proteomes" id="UP000232323">
    <property type="component" value="Unassembled WGS sequence"/>
</dbReference>
<evidence type="ECO:0000259" key="3">
    <source>
        <dbReference type="Pfam" id="PF10260"/>
    </source>
</evidence>
<dbReference type="InterPro" id="IPR039159">
    <property type="entry name" value="SAYSD1"/>
</dbReference>
<keyword evidence="2" id="KW-0472">Membrane</keyword>
<gene>
    <name evidence="4" type="ORF">CEUSTIGMA_g90.t1</name>
</gene>
<dbReference type="InterPro" id="IPR029071">
    <property type="entry name" value="Ubiquitin-like_domsf"/>
</dbReference>
<dbReference type="CDD" id="cd17039">
    <property type="entry name" value="Ubl_ubiquitin_like"/>
    <property type="match status" value="1"/>
</dbReference>
<accession>A0A250WP66</accession>
<dbReference type="EMBL" id="BEGY01000001">
    <property type="protein sequence ID" value="GAX72634.1"/>
    <property type="molecule type" value="Genomic_DNA"/>
</dbReference>
<keyword evidence="2" id="KW-0812">Transmembrane</keyword>
<dbReference type="SUPFAM" id="SSF54236">
    <property type="entry name" value="Ubiquitin-like"/>
    <property type="match status" value="1"/>
</dbReference>
<evidence type="ECO:0000313" key="4">
    <source>
        <dbReference type="EMBL" id="GAX72634.1"/>
    </source>
</evidence>
<dbReference type="PANTHER" id="PTHR13527:SF0">
    <property type="entry name" value="SAYSVFN DOMAIN-CONTAINING PROTEIN 1"/>
    <property type="match status" value="1"/>
</dbReference>
<protein>
    <recommendedName>
        <fullName evidence="3">SAYSvFN domain-containing protein</fullName>
    </recommendedName>
</protein>
<organism evidence="4 5">
    <name type="scientific">Chlamydomonas eustigma</name>
    <dbReference type="NCBI Taxonomy" id="1157962"/>
    <lineage>
        <taxon>Eukaryota</taxon>
        <taxon>Viridiplantae</taxon>
        <taxon>Chlorophyta</taxon>
        <taxon>core chlorophytes</taxon>
        <taxon>Chlorophyceae</taxon>
        <taxon>CS clade</taxon>
        <taxon>Chlamydomonadales</taxon>
        <taxon>Chlamydomonadaceae</taxon>
        <taxon>Chlamydomonas</taxon>
    </lineage>
</organism>
<evidence type="ECO:0000256" key="2">
    <source>
        <dbReference type="SAM" id="Phobius"/>
    </source>
</evidence>
<dbReference type="AlphaFoldDB" id="A0A250WP66"/>
<dbReference type="OrthoDB" id="71310at2759"/>
<dbReference type="PANTHER" id="PTHR13527">
    <property type="entry name" value="SAYSVFN DOMAIN-CONTAINING PROTEIN 1"/>
    <property type="match status" value="1"/>
</dbReference>
<feature type="transmembrane region" description="Helical" evidence="2">
    <location>
        <begin position="147"/>
        <end position="176"/>
    </location>
</feature>
<evidence type="ECO:0000256" key="1">
    <source>
        <dbReference type="SAM" id="MobiDB-lite"/>
    </source>
</evidence>
<keyword evidence="5" id="KW-1185">Reference proteome</keyword>
<dbReference type="Pfam" id="PF10260">
    <property type="entry name" value="SAYSvFN"/>
    <property type="match status" value="1"/>
</dbReference>
<proteinExistence type="predicted"/>
<feature type="domain" description="SAYSvFN" evidence="3">
    <location>
        <begin position="147"/>
        <end position="212"/>
    </location>
</feature>
<reference evidence="4 5" key="1">
    <citation type="submission" date="2017-08" db="EMBL/GenBank/DDBJ databases">
        <title>Acidophilic green algal genome provides insights into adaptation to an acidic environment.</title>
        <authorList>
            <person name="Hirooka S."/>
            <person name="Hirose Y."/>
            <person name="Kanesaki Y."/>
            <person name="Higuchi S."/>
            <person name="Fujiwara T."/>
            <person name="Onuma R."/>
            <person name="Era A."/>
            <person name="Ohbayashi R."/>
            <person name="Uzuka A."/>
            <person name="Nozaki H."/>
            <person name="Yoshikawa H."/>
            <person name="Miyagishima S.Y."/>
        </authorList>
    </citation>
    <scope>NUCLEOTIDE SEQUENCE [LARGE SCALE GENOMIC DNA]</scope>
    <source>
        <strain evidence="4 5">NIES-2499</strain>
    </source>
</reference>
<comment type="caution">
    <text evidence="4">The sequence shown here is derived from an EMBL/GenBank/DDBJ whole genome shotgun (WGS) entry which is preliminary data.</text>
</comment>
<keyword evidence="2" id="KW-1133">Transmembrane helix</keyword>
<name>A0A250WP66_9CHLO</name>
<evidence type="ECO:0000313" key="5">
    <source>
        <dbReference type="Proteomes" id="UP000232323"/>
    </source>
</evidence>